<dbReference type="AlphaFoldDB" id="A0A218XNU8"/>
<sequence length="112" mass="12733">MDKKSMEKLRFASEGGVEAALCMQASTIYLQRKHSNKDAQAARTASDGHDNEAEIFGFNHLRAVCLISTCLYIVFMNLFRSIEDKSKRMIPMNSDSYYPVKKYARQVSSRIA</sequence>
<evidence type="ECO:0000313" key="3">
    <source>
        <dbReference type="Proteomes" id="UP000197138"/>
    </source>
</evidence>
<keyword evidence="1" id="KW-0812">Transmembrane</keyword>
<proteinExistence type="predicted"/>
<feature type="transmembrane region" description="Helical" evidence="1">
    <location>
        <begin position="60"/>
        <end position="79"/>
    </location>
</feature>
<keyword evidence="1" id="KW-0472">Membrane</keyword>
<comment type="caution">
    <text evidence="2">The sequence shown here is derived from an EMBL/GenBank/DDBJ whole genome shotgun (WGS) entry which is preliminary data.</text>
</comment>
<protein>
    <submittedName>
        <fullName evidence="2">Uncharacterized protein</fullName>
    </submittedName>
</protein>
<keyword evidence="1" id="KW-1133">Transmembrane helix</keyword>
<gene>
    <name evidence="2" type="ORF">CDL15_Pgr026372</name>
</gene>
<name>A0A218XNU8_PUNGR</name>
<accession>A0A218XNU8</accession>
<organism evidence="2 3">
    <name type="scientific">Punica granatum</name>
    <name type="common">Pomegranate</name>
    <dbReference type="NCBI Taxonomy" id="22663"/>
    <lineage>
        <taxon>Eukaryota</taxon>
        <taxon>Viridiplantae</taxon>
        <taxon>Streptophyta</taxon>
        <taxon>Embryophyta</taxon>
        <taxon>Tracheophyta</taxon>
        <taxon>Spermatophyta</taxon>
        <taxon>Magnoliopsida</taxon>
        <taxon>eudicotyledons</taxon>
        <taxon>Gunneridae</taxon>
        <taxon>Pentapetalae</taxon>
        <taxon>rosids</taxon>
        <taxon>malvids</taxon>
        <taxon>Myrtales</taxon>
        <taxon>Lythraceae</taxon>
        <taxon>Punica</taxon>
    </lineage>
</organism>
<dbReference type="Proteomes" id="UP000197138">
    <property type="component" value="Unassembled WGS sequence"/>
</dbReference>
<reference evidence="3" key="1">
    <citation type="journal article" date="2017" name="Plant J.">
        <title>The pomegranate (Punica granatum L.) genome and the genomics of punicalagin biosynthesis.</title>
        <authorList>
            <person name="Qin G."/>
            <person name="Xu C."/>
            <person name="Ming R."/>
            <person name="Tang H."/>
            <person name="Guyot R."/>
            <person name="Kramer E.M."/>
            <person name="Hu Y."/>
            <person name="Yi X."/>
            <person name="Qi Y."/>
            <person name="Xu X."/>
            <person name="Gao Z."/>
            <person name="Pan H."/>
            <person name="Jian J."/>
            <person name="Tian Y."/>
            <person name="Yue Z."/>
            <person name="Xu Y."/>
        </authorList>
    </citation>
    <scope>NUCLEOTIDE SEQUENCE [LARGE SCALE GENOMIC DNA]</scope>
    <source>
        <strain evidence="3">cv. Dabenzi</strain>
    </source>
</reference>
<dbReference type="EMBL" id="MTKT01001082">
    <property type="protein sequence ID" value="OWM86480.1"/>
    <property type="molecule type" value="Genomic_DNA"/>
</dbReference>
<evidence type="ECO:0000256" key="1">
    <source>
        <dbReference type="SAM" id="Phobius"/>
    </source>
</evidence>
<evidence type="ECO:0000313" key="2">
    <source>
        <dbReference type="EMBL" id="OWM86480.1"/>
    </source>
</evidence>